<dbReference type="InterPro" id="IPR051791">
    <property type="entry name" value="Pra-immunoreactive"/>
</dbReference>
<dbReference type="InterPro" id="IPR016795">
    <property type="entry name" value="UCP021697"/>
</dbReference>
<dbReference type="PIRSF" id="PIRSF021697">
    <property type="entry name" value="UCP021697"/>
    <property type="match status" value="1"/>
</dbReference>
<evidence type="ECO:0000313" key="9">
    <source>
        <dbReference type="Proteomes" id="UP000386847"/>
    </source>
</evidence>
<dbReference type="EMBL" id="CP045725">
    <property type="protein sequence ID" value="QGF24187.1"/>
    <property type="molecule type" value="Genomic_DNA"/>
</dbReference>
<protein>
    <submittedName>
        <fullName evidence="8">RDD family protein</fullName>
    </submittedName>
</protein>
<evidence type="ECO:0000256" key="2">
    <source>
        <dbReference type="ARBA" id="ARBA00022475"/>
    </source>
</evidence>
<reference evidence="8 9" key="1">
    <citation type="submission" date="2019-10" db="EMBL/GenBank/DDBJ databases">
        <title>Genomic analysis of Raineyella sp. CBA3103.</title>
        <authorList>
            <person name="Roh S.W."/>
        </authorList>
    </citation>
    <scope>NUCLEOTIDE SEQUENCE [LARGE SCALE GENOMIC DNA]</scope>
    <source>
        <strain evidence="8 9">CBA3103</strain>
    </source>
</reference>
<gene>
    <name evidence="8" type="ORF">Rai3103_11465</name>
</gene>
<dbReference type="AlphaFoldDB" id="A0A5Q2FEF2"/>
<evidence type="ECO:0000313" key="8">
    <source>
        <dbReference type="EMBL" id="QGF24187.1"/>
    </source>
</evidence>
<keyword evidence="5 6" id="KW-0472">Membrane</keyword>
<dbReference type="PANTHER" id="PTHR36115:SF6">
    <property type="entry name" value="PROLINE-RICH ANTIGEN HOMOLOG"/>
    <property type="match status" value="1"/>
</dbReference>
<evidence type="ECO:0000256" key="5">
    <source>
        <dbReference type="ARBA" id="ARBA00023136"/>
    </source>
</evidence>
<dbReference type="RefSeq" id="WP_153572716.1">
    <property type="nucleotide sequence ID" value="NZ_CP045725.1"/>
</dbReference>
<keyword evidence="3 6" id="KW-0812">Transmembrane</keyword>
<comment type="subcellular location">
    <subcellularLocation>
        <location evidence="1">Cell membrane</location>
        <topology evidence="1">Multi-pass membrane protein</topology>
    </subcellularLocation>
</comment>
<dbReference type="GO" id="GO:0005886">
    <property type="term" value="C:plasma membrane"/>
    <property type="evidence" value="ECO:0007669"/>
    <property type="project" value="UniProtKB-SubCell"/>
</dbReference>
<feature type="transmembrane region" description="Helical" evidence="6">
    <location>
        <begin position="103"/>
        <end position="126"/>
    </location>
</feature>
<evidence type="ECO:0000256" key="1">
    <source>
        <dbReference type="ARBA" id="ARBA00004651"/>
    </source>
</evidence>
<feature type="domain" description="RDD" evidence="7">
    <location>
        <begin position="28"/>
        <end position="121"/>
    </location>
</feature>
<dbReference type="InterPro" id="IPR010432">
    <property type="entry name" value="RDD"/>
</dbReference>
<evidence type="ECO:0000256" key="6">
    <source>
        <dbReference type="SAM" id="Phobius"/>
    </source>
</evidence>
<dbReference type="PANTHER" id="PTHR36115">
    <property type="entry name" value="PROLINE-RICH ANTIGEN HOMOLOG-RELATED"/>
    <property type="match status" value="1"/>
</dbReference>
<proteinExistence type="predicted"/>
<accession>A0A5Q2FEF2</accession>
<name>A0A5Q2FEF2_9ACTN</name>
<feature type="transmembrane region" description="Helical" evidence="6">
    <location>
        <begin position="35"/>
        <end position="57"/>
    </location>
</feature>
<dbReference type="KEGG" id="rain:Rai3103_11465"/>
<evidence type="ECO:0000256" key="4">
    <source>
        <dbReference type="ARBA" id="ARBA00022989"/>
    </source>
</evidence>
<keyword evidence="9" id="KW-1185">Reference proteome</keyword>
<dbReference type="Pfam" id="PF06271">
    <property type="entry name" value="RDD"/>
    <property type="match status" value="1"/>
</dbReference>
<evidence type="ECO:0000256" key="3">
    <source>
        <dbReference type="ARBA" id="ARBA00022692"/>
    </source>
</evidence>
<keyword evidence="4 6" id="KW-1133">Transmembrane helix</keyword>
<keyword evidence="2" id="KW-1003">Cell membrane</keyword>
<dbReference type="Proteomes" id="UP000386847">
    <property type="component" value="Chromosome"/>
</dbReference>
<evidence type="ECO:0000259" key="7">
    <source>
        <dbReference type="Pfam" id="PF06271"/>
    </source>
</evidence>
<sequence length="145" mass="15604">MTYSAEQTRDQDQPGASLGLPAEGRGSLATWGQRLTALVLDWAVSMLVAVLVTWGAVLTGMGPEKWATLIVFFLEKALLTGLMGSSLGQMVVGIGVTRTDGRAIGFGIAIVRTFMICILIPAVVIGPDRRSLNDMMLRTVVVRRR</sequence>
<organism evidence="8 9">
    <name type="scientific">Raineyella fluvialis</name>
    <dbReference type="NCBI Taxonomy" id="2662261"/>
    <lineage>
        <taxon>Bacteria</taxon>
        <taxon>Bacillati</taxon>
        <taxon>Actinomycetota</taxon>
        <taxon>Actinomycetes</taxon>
        <taxon>Propionibacteriales</taxon>
        <taxon>Propionibacteriaceae</taxon>
        <taxon>Raineyella</taxon>
    </lineage>
</organism>
<feature type="transmembrane region" description="Helical" evidence="6">
    <location>
        <begin position="77"/>
        <end position="96"/>
    </location>
</feature>